<dbReference type="Gene3D" id="2.40.350.10">
    <property type="entry name" value="SO1590-like"/>
    <property type="match status" value="1"/>
</dbReference>
<dbReference type="InterPro" id="IPR023159">
    <property type="entry name" value="SO1590-like_sf"/>
</dbReference>
<evidence type="ECO:0000313" key="1">
    <source>
        <dbReference type="EMBL" id="GIH01634.1"/>
    </source>
</evidence>
<dbReference type="SUPFAM" id="SSF159238">
    <property type="entry name" value="SO1590-like"/>
    <property type="match status" value="1"/>
</dbReference>
<reference evidence="1 2" key="1">
    <citation type="submission" date="2021-01" db="EMBL/GenBank/DDBJ databases">
        <title>Whole genome shotgun sequence of Plantactinospora mayteni NBRC 109088.</title>
        <authorList>
            <person name="Komaki H."/>
            <person name="Tamura T."/>
        </authorList>
    </citation>
    <scope>NUCLEOTIDE SEQUENCE [LARGE SCALE GENOMIC DNA]</scope>
    <source>
        <strain evidence="1 2">NBRC 109088</strain>
    </source>
</reference>
<protein>
    <recommendedName>
        <fullName evidence="3">DUF3224 domain-containing protein</fullName>
    </recommendedName>
</protein>
<name>A0ABQ4F3Z7_9ACTN</name>
<dbReference type="Proteomes" id="UP000621500">
    <property type="component" value="Unassembled WGS sequence"/>
</dbReference>
<dbReference type="Pfam" id="PF11528">
    <property type="entry name" value="DUF3224"/>
    <property type="match status" value="1"/>
</dbReference>
<comment type="caution">
    <text evidence="1">The sequence shown here is derived from an EMBL/GenBank/DDBJ whole genome shotgun (WGS) entry which is preliminary data.</text>
</comment>
<gene>
    <name evidence="1" type="ORF">Pma05_82060</name>
</gene>
<keyword evidence="2" id="KW-1185">Reference proteome</keyword>
<proteinExistence type="predicted"/>
<dbReference type="EMBL" id="BONX01000078">
    <property type="protein sequence ID" value="GIH01634.1"/>
    <property type="molecule type" value="Genomic_DNA"/>
</dbReference>
<organism evidence="1 2">
    <name type="scientific">Plantactinospora mayteni</name>
    <dbReference type="NCBI Taxonomy" id="566021"/>
    <lineage>
        <taxon>Bacteria</taxon>
        <taxon>Bacillati</taxon>
        <taxon>Actinomycetota</taxon>
        <taxon>Actinomycetes</taxon>
        <taxon>Micromonosporales</taxon>
        <taxon>Micromonosporaceae</taxon>
        <taxon>Plantactinospora</taxon>
    </lineage>
</organism>
<evidence type="ECO:0008006" key="3">
    <source>
        <dbReference type="Google" id="ProtNLM"/>
    </source>
</evidence>
<accession>A0ABQ4F3Z7</accession>
<sequence>MTRQTGTALAPGTEFTAEFEVTGWDEQPYDEPAEGGTLARVTVRKSFRGAIEGTSVAELLTAANRGYVASERFTGSIDGQHGTVVFQHGGLDAEPPRTFGHVVPGTGTGGLTGLLGTISYRHDESGHSVRLVLD</sequence>
<dbReference type="InterPro" id="IPR021607">
    <property type="entry name" value="DUF3224"/>
</dbReference>
<evidence type="ECO:0000313" key="2">
    <source>
        <dbReference type="Proteomes" id="UP000621500"/>
    </source>
</evidence>
<dbReference type="RefSeq" id="WP_203862879.1">
    <property type="nucleotide sequence ID" value="NZ_BAAAZQ010000008.1"/>
</dbReference>